<accession>A0ABQ9WDC2</accession>
<comment type="caution">
    <text evidence="2">The sequence shown here is derived from an EMBL/GenBank/DDBJ whole genome shotgun (WGS) entry which is preliminary data.</text>
</comment>
<protein>
    <submittedName>
        <fullName evidence="2">Uncharacterized protein</fullName>
    </submittedName>
</protein>
<evidence type="ECO:0000313" key="2">
    <source>
        <dbReference type="EMBL" id="KAK2118778.1"/>
    </source>
</evidence>
<feature type="non-terminal residue" evidence="2">
    <location>
        <position position="1"/>
    </location>
</feature>
<sequence>IAAPSENAENERMPHFQTKFGRSRSRRFPVEELHGSPEQLCGRSSSFAGTLAQQLLVQ</sequence>
<keyword evidence="3" id="KW-1185">Reference proteome</keyword>
<evidence type="ECO:0000313" key="3">
    <source>
        <dbReference type="Proteomes" id="UP001266305"/>
    </source>
</evidence>
<feature type="non-terminal residue" evidence="2">
    <location>
        <position position="58"/>
    </location>
</feature>
<dbReference type="Proteomes" id="UP001266305">
    <property type="component" value="Unassembled WGS sequence"/>
</dbReference>
<proteinExistence type="predicted"/>
<gene>
    <name evidence="2" type="ORF">P7K49_000164</name>
</gene>
<name>A0ABQ9WDC2_SAGOE</name>
<dbReference type="EMBL" id="JASSZA010000001">
    <property type="protein sequence ID" value="KAK2118778.1"/>
    <property type="molecule type" value="Genomic_DNA"/>
</dbReference>
<reference evidence="2 3" key="1">
    <citation type="submission" date="2023-05" db="EMBL/GenBank/DDBJ databases">
        <title>B98-5 Cell Line De Novo Hybrid Assembly: An Optical Mapping Approach.</title>
        <authorList>
            <person name="Kananen K."/>
            <person name="Auerbach J.A."/>
            <person name="Kautto E."/>
            <person name="Blachly J.S."/>
        </authorList>
    </citation>
    <scope>NUCLEOTIDE SEQUENCE [LARGE SCALE GENOMIC DNA]</scope>
    <source>
        <strain evidence="2">B95-8</strain>
        <tissue evidence="2">Cell line</tissue>
    </source>
</reference>
<feature type="region of interest" description="Disordered" evidence="1">
    <location>
        <begin position="1"/>
        <end position="25"/>
    </location>
</feature>
<organism evidence="2 3">
    <name type="scientific">Saguinus oedipus</name>
    <name type="common">Cotton-top tamarin</name>
    <name type="synonym">Oedipomidas oedipus</name>
    <dbReference type="NCBI Taxonomy" id="9490"/>
    <lineage>
        <taxon>Eukaryota</taxon>
        <taxon>Metazoa</taxon>
        <taxon>Chordata</taxon>
        <taxon>Craniata</taxon>
        <taxon>Vertebrata</taxon>
        <taxon>Euteleostomi</taxon>
        <taxon>Mammalia</taxon>
        <taxon>Eutheria</taxon>
        <taxon>Euarchontoglires</taxon>
        <taxon>Primates</taxon>
        <taxon>Haplorrhini</taxon>
        <taxon>Platyrrhini</taxon>
        <taxon>Cebidae</taxon>
        <taxon>Callitrichinae</taxon>
        <taxon>Saguinus</taxon>
    </lineage>
</organism>
<evidence type="ECO:0000256" key="1">
    <source>
        <dbReference type="SAM" id="MobiDB-lite"/>
    </source>
</evidence>